<dbReference type="STRING" id="989403.SAMN05421798_107282"/>
<keyword evidence="6" id="KW-1185">Reference proteome</keyword>
<organism evidence="5 6">
    <name type="scientific">Pseudovibrio axinellae</name>
    <dbReference type="NCBI Taxonomy" id="989403"/>
    <lineage>
        <taxon>Bacteria</taxon>
        <taxon>Pseudomonadati</taxon>
        <taxon>Pseudomonadota</taxon>
        <taxon>Alphaproteobacteria</taxon>
        <taxon>Hyphomicrobiales</taxon>
        <taxon>Stappiaceae</taxon>
        <taxon>Pseudovibrio</taxon>
    </lineage>
</organism>
<dbReference type="SUPFAM" id="SSF51905">
    <property type="entry name" value="FAD/NAD(P)-binding domain"/>
    <property type="match status" value="1"/>
</dbReference>
<dbReference type="Pfam" id="PF07992">
    <property type="entry name" value="Pyr_redox_2"/>
    <property type="match status" value="1"/>
</dbReference>
<dbReference type="PRINTS" id="PR00368">
    <property type="entry name" value="FADPNR"/>
</dbReference>
<dbReference type="InterPro" id="IPR036188">
    <property type="entry name" value="FAD/NAD-bd_sf"/>
</dbReference>
<dbReference type="Proteomes" id="UP000076577">
    <property type="component" value="Unassembled WGS sequence"/>
</dbReference>
<dbReference type="Gene3D" id="3.50.50.60">
    <property type="entry name" value="FAD/NAD(P)-binding domain"/>
    <property type="match status" value="2"/>
</dbReference>
<dbReference type="PRINTS" id="PR00469">
    <property type="entry name" value="PNDRDTASEII"/>
</dbReference>
<evidence type="ECO:0000313" key="6">
    <source>
        <dbReference type="Proteomes" id="UP000076577"/>
    </source>
</evidence>
<dbReference type="GO" id="GO:0016491">
    <property type="term" value="F:oxidoreductase activity"/>
    <property type="evidence" value="ECO:0007669"/>
    <property type="project" value="UniProtKB-KW"/>
</dbReference>
<evidence type="ECO:0000256" key="3">
    <source>
        <dbReference type="ARBA" id="ARBA00023002"/>
    </source>
</evidence>
<name>A0A166A499_9HYPH</name>
<protein>
    <recommendedName>
        <fullName evidence="1">Thioredoxin reductase</fullName>
    </recommendedName>
</protein>
<accession>A0A166A499</accession>
<keyword evidence="3 5" id="KW-0560">Oxidoreductase</keyword>
<keyword evidence="2" id="KW-0285">Flavoprotein</keyword>
<evidence type="ECO:0000313" key="5">
    <source>
        <dbReference type="EMBL" id="KZL20609.1"/>
    </source>
</evidence>
<dbReference type="PANTHER" id="PTHR48105">
    <property type="entry name" value="THIOREDOXIN REDUCTASE 1-RELATED-RELATED"/>
    <property type="match status" value="1"/>
</dbReference>
<dbReference type="AlphaFoldDB" id="A0A166A499"/>
<dbReference type="PATRIC" id="fig|989403.3.peg.1179"/>
<comment type="caution">
    <text evidence="5">The sequence shown here is derived from an EMBL/GenBank/DDBJ whole genome shotgun (WGS) entry which is preliminary data.</text>
</comment>
<evidence type="ECO:0000256" key="2">
    <source>
        <dbReference type="ARBA" id="ARBA00022630"/>
    </source>
</evidence>
<gene>
    <name evidence="5" type="primary">trxB</name>
    <name evidence="5" type="ORF">PsAD2_01095</name>
</gene>
<dbReference type="InterPro" id="IPR050097">
    <property type="entry name" value="Ferredoxin-NADP_redctase_2"/>
</dbReference>
<reference evidence="5 6" key="1">
    <citation type="journal article" date="2016" name="Front. Microbiol.">
        <title>Comparative Genomic Analysis Reveals a Diverse Repertoire of Genes Involved in Prokaryote-Eukaryote Interactions within the Pseudovibrio Genus.</title>
        <authorList>
            <person name="Romano S."/>
            <person name="Fernandez-Guerra A."/>
            <person name="Reen F.J."/>
            <person name="Glockner F.O."/>
            <person name="Crowley S.P."/>
            <person name="O'Sullivan O."/>
            <person name="Cotter P.D."/>
            <person name="Adams C."/>
            <person name="Dobson A.D."/>
            <person name="O'Gara F."/>
        </authorList>
    </citation>
    <scope>NUCLEOTIDE SEQUENCE [LARGE SCALE GENOMIC DNA]</scope>
    <source>
        <strain evidence="5 6">Ad2</strain>
    </source>
</reference>
<evidence type="ECO:0000259" key="4">
    <source>
        <dbReference type="Pfam" id="PF07992"/>
    </source>
</evidence>
<feature type="domain" description="FAD/NAD(P)-binding" evidence="4">
    <location>
        <begin position="25"/>
        <end position="302"/>
    </location>
</feature>
<dbReference type="EMBL" id="LMCB01000006">
    <property type="protein sequence ID" value="KZL20609.1"/>
    <property type="molecule type" value="Genomic_DNA"/>
</dbReference>
<evidence type="ECO:0000256" key="1">
    <source>
        <dbReference type="ARBA" id="ARBA00018719"/>
    </source>
</evidence>
<dbReference type="InterPro" id="IPR023753">
    <property type="entry name" value="FAD/NAD-binding_dom"/>
</dbReference>
<sequence>MLERIRALCANRVFERQKQGSQRMHDVIVIGGSYAGMAAALQLLRARRSVLVIDAGERRNRFAEHLHGFLGQDGVNPNALWQQARDQLDAYPGLTWYAGAVQDVLGEIGMFRVCTDKGADFTSHRILLATGVRDEIPDIPGLAERWGQSVLYCPYCHGYELNNGPIGVIAFNPVSLHQAEIMPEWGTTTFFTNNVVCLNDGQRAHLLRHGVALEEVGVERIEGTADIVLTDGRRLEFSAIFVVSNTFPSNALAAAIGCEHEEHSMGQQLVTDEFKQTTVPGVFACGDVARVPHSISFAVGDGAWAGMQVHRSLVNPEM</sequence>
<proteinExistence type="predicted"/>